<dbReference type="Proteomes" id="UP001212997">
    <property type="component" value="Unassembled WGS sequence"/>
</dbReference>
<name>A0AAD5VDE7_9APHY</name>
<evidence type="ECO:0000313" key="6">
    <source>
        <dbReference type="Proteomes" id="UP001212997"/>
    </source>
</evidence>
<keyword evidence="6" id="KW-1185">Reference proteome</keyword>
<feature type="compositionally biased region" description="Polar residues" evidence="3">
    <location>
        <begin position="285"/>
        <end position="297"/>
    </location>
</feature>
<feature type="compositionally biased region" description="Low complexity" evidence="3">
    <location>
        <begin position="671"/>
        <end position="682"/>
    </location>
</feature>
<feature type="compositionally biased region" description="Polar residues" evidence="3">
    <location>
        <begin position="415"/>
        <end position="424"/>
    </location>
</feature>
<dbReference type="InterPro" id="IPR035899">
    <property type="entry name" value="DBL_dom_sf"/>
</dbReference>
<dbReference type="SMART" id="SM00325">
    <property type="entry name" value="RhoGEF"/>
    <property type="match status" value="1"/>
</dbReference>
<dbReference type="PANTHER" id="PTHR46006:SF6">
    <property type="entry name" value="INTERSECTIN-2 ISOFORM X1"/>
    <property type="match status" value="1"/>
</dbReference>
<feature type="compositionally biased region" description="Polar residues" evidence="3">
    <location>
        <begin position="226"/>
        <end position="254"/>
    </location>
</feature>
<feature type="compositionally biased region" description="Low complexity" evidence="3">
    <location>
        <begin position="387"/>
        <end position="398"/>
    </location>
</feature>
<feature type="compositionally biased region" description="Low complexity" evidence="3">
    <location>
        <begin position="58"/>
        <end position="70"/>
    </location>
</feature>
<feature type="compositionally biased region" description="Basic and acidic residues" evidence="3">
    <location>
        <begin position="772"/>
        <end position="789"/>
    </location>
</feature>
<dbReference type="GO" id="GO:0005737">
    <property type="term" value="C:cytoplasm"/>
    <property type="evidence" value="ECO:0007669"/>
    <property type="project" value="UniProtKB-SubCell"/>
</dbReference>
<feature type="region of interest" description="Disordered" evidence="3">
    <location>
        <begin position="575"/>
        <end position="687"/>
    </location>
</feature>
<feature type="compositionally biased region" description="Basic and acidic residues" evidence="3">
    <location>
        <begin position="169"/>
        <end position="181"/>
    </location>
</feature>
<evidence type="ECO:0000256" key="1">
    <source>
        <dbReference type="ARBA" id="ARBA00004496"/>
    </source>
</evidence>
<feature type="region of interest" description="Disordered" evidence="3">
    <location>
        <begin position="1"/>
        <end position="28"/>
    </location>
</feature>
<dbReference type="SUPFAM" id="SSF48065">
    <property type="entry name" value="DBL homology domain (DH-domain)"/>
    <property type="match status" value="1"/>
</dbReference>
<feature type="region of interest" description="Disordered" evidence="3">
    <location>
        <begin position="155"/>
        <end position="448"/>
    </location>
</feature>
<feature type="region of interest" description="Disordered" evidence="3">
    <location>
        <begin position="772"/>
        <end position="816"/>
    </location>
</feature>
<feature type="compositionally biased region" description="Basic and acidic residues" evidence="3">
    <location>
        <begin position="594"/>
        <end position="617"/>
    </location>
</feature>
<feature type="compositionally biased region" description="Basic and acidic residues" evidence="3">
    <location>
        <begin position="850"/>
        <end position="869"/>
    </location>
</feature>
<comment type="caution">
    <text evidence="5">The sequence shown here is derived from an EMBL/GenBank/DDBJ whole genome shotgun (WGS) entry which is preliminary data.</text>
</comment>
<sequence>MNSRKTPSRSFFSRSPGRDTQIPTFQPPSFYAAAAGIPYLPRSVCSTPAPEDQREWTESSALQTTQSSTSMIPISYPTQVATQDAPPRNEPVESKESQLSRSGSTSSSRKSISLTRSLSRALPKYNRDKDKQSMGKRKSQIVDIPFLETQLLPSLRDTIDRMTQPPRTKLSECGDDSHKPPDIGMPPPKPAPSNPQSPWSTSPLPADNLSRPNPFRSPLDMAGSIATPNPSSSVTKSSRIPRSPATKPSPNVTESPRKPLKSALRTPTSLIPPAVSPGSGAASPLVSQPKSLRSASKSPALRVAPSLMGDTTEGAHSVPGTRGKSKTRPTPDTPRAPSRSAEPSSSSQGFSQRSGIPRPGFLSNHASDSGTDLERRYERSFTGGRLVVTNTTVVPSSSESDEGEMERERWRRRSNTWTSQIRQQIEQERLSERKSTTPKTPSHVSNYRYRPEALHANSRARIGIGLGLRLGSEETRRNDDEGSLDDDESVYEDEEDYPIADVQPGCHDQGYEHAAPVSPPHADVGSYGTDDHQKRQEALLGIVNGLQQDFRLSPRGRGRLSNSESDGTYVSQGIAIGTSGEFNPDNSIGSRSSLGRDSDGEERSRRRSRHQDMELEGRLAIGSGPGYHRGHDVQESERRDIKEAAANTWRLHQNQTPSHLDTKRDSKRRSSSVPASSRPAQRYDVAEMPSVTRGFHYDRRSGGEQHGLDYIGLENDVIEPQLEDGSYSRANSDQRDLQLAMEGDLRERERFGIPSSLSYGAREEHIDHVPPARNVSKERKAGVRFKEPEQNPGLPHLDSEASSVGGNWRGSGDGSRWTTGAEALIRQISSNAAYGEPERLGGRRQPYNDYRSDAREWERDDQRISRSRESGQPVRPPSLISASSSAPSIYDTAPLQQDIARPSPENTVGRGQEQDPDSWRATMSQSTYKVFLQDYSEKEVERQDLIHRLSNSEEDFVVRLRFVIGLFVLPLRQKDSRRWLPGIPARISRLFDWLDDIMSLHASIASTLRSLRRVWKTGGVILRLADALRGFIPRLEIYQPYLARVDDAKSLVDACINDPNDEFGEYIRIRECESGIQGFSLFRFLDEPIIQITGYPDLFLAIWKQTPKDHPDHLPLLSLCYSTNMILQVLREVKSREEEYEFVKSITSNIECLPPSHQLARRERRLLWNGPVSFNIHPEGSITLELLPLSPSHLQTGVISEDARLGSVTLWLSPQILATDRTALLSALEESHKHTILSLSFPSFSNDYLTHGPSVDLELDTQRSLRAIMDAGLPLPKSPSVQEWERMNKGSSDTILPSEKTPMYDPVEGERQERGWWTLRFQQVLREMQRKEPVATVDLNVEVNARTGARL</sequence>
<dbReference type="PROSITE" id="PS50010">
    <property type="entry name" value="DH_2"/>
    <property type="match status" value="1"/>
</dbReference>
<dbReference type="Pfam" id="PF00621">
    <property type="entry name" value="RhoGEF"/>
    <property type="match status" value="1"/>
</dbReference>
<keyword evidence="2" id="KW-0963">Cytoplasm</keyword>
<feature type="compositionally biased region" description="Low complexity" evidence="3">
    <location>
        <begin position="877"/>
        <end position="889"/>
    </location>
</feature>
<evidence type="ECO:0000256" key="2">
    <source>
        <dbReference type="ARBA" id="ARBA00022490"/>
    </source>
</evidence>
<dbReference type="InterPro" id="IPR051480">
    <property type="entry name" value="Endocytic_GEF_Adapter"/>
</dbReference>
<feature type="compositionally biased region" description="Low complexity" evidence="3">
    <location>
        <begin position="335"/>
        <end position="355"/>
    </location>
</feature>
<reference evidence="5" key="1">
    <citation type="submission" date="2022-07" db="EMBL/GenBank/DDBJ databases">
        <title>Genome Sequence of Physisporinus lineatus.</title>
        <authorList>
            <person name="Buettner E."/>
        </authorList>
    </citation>
    <scope>NUCLEOTIDE SEQUENCE</scope>
    <source>
        <strain evidence="5">VT162</strain>
    </source>
</reference>
<feature type="region of interest" description="Disordered" evidence="3">
    <location>
        <begin position="41"/>
        <end position="141"/>
    </location>
</feature>
<feature type="compositionally biased region" description="Basic and acidic residues" evidence="3">
    <location>
        <begin position="629"/>
        <end position="643"/>
    </location>
</feature>
<feature type="region of interest" description="Disordered" evidence="3">
    <location>
        <begin position="835"/>
        <end position="920"/>
    </location>
</feature>
<evidence type="ECO:0000313" key="5">
    <source>
        <dbReference type="EMBL" id="KAJ3489191.1"/>
    </source>
</evidence>
<feature type="compositionally biased region" description="Polar residues" evidence="3">
    <location>
        <begin position="650"/>
        <end position="659"/>
    </location>
</feature>
<gene>
    <name evidence="5" type="ORF">NLI96_g2299</name>
</gene>
<organism evidence="5 6">
    <name type="scientific">Meripilus lineatus</name>
    <dbReference type="NCBI Taxonomy" id="2056292"/>
    <lineage>
        <taxon>Eukaryota</taxon>
        <taxon>Fungi</taxon>
        <taxon>Dikarya</taxon>
        <taxon>Basidiomycota</taxon>
        <taxon>Agaricomycotina</taxon>
        <taxon>Agaricomycetes</taxon>
        <taxon>Polyporales</taxon>
        <taxon>Meripilaceae</taxon>
        <taxon>Meripilus</taxon>
    </lineage>
</organism>
<dbReference type="GO" id="GO:0035025">
    <property type="term" value="P:positive regulation of Rho protein signal transduction"/>
    <property type="evidence" value="ECO:0007669"/>
    <property type="project" value="TreeGrafter"/>
</dbReference>
<feature type="compositionally biased region" description="Basic and acidic residues" evidence="3">
    <location>
        <begin position="425"/>
        <end position="435"/>
    </location>
</feature>
<protein>
    <recommendedName>
        <fullName evidence="4">DH domain-containing protein</fullName>
    </recommendedName>
</protein>
<proteinExistence type="predicted"/>
<feature type="domain" description="DH" evidence="4">
    <location>
        <begin position="941"/>
        <end position="1113"/>
    </location>
</feature>
<accession>A0AAD5VDE7</accession>
<dbReference type="GO" id="GO:0005085">
    <property type="term" value="F:guanyl-nucleotide exchange factor activity"/>
    <property type="evidence" value="ECO:0007669"/>
    <property type="project" value="InterPro"/>
</dbReference>
<feature type="compositionally biased region" description="Low complexity" evidence="3">
    <location>
        <begin position="99"/>
        <end position="120"/>
    </location>
</feature>
<evidence type="ECO:0000259" key="4">
    <source>
        <dbReference type="PROSITE" id="PS50010"/>
    </source>
</evidence>
<dbReference type="PANTHER" id="PTHR46006">
    <property type="entry name" value="RHO GUANINE NUCLEOTIDE EXCHANGE FACTOR AT 64C, ISOFORM A"/>
    <property type="match status" value="1"/>
</dbReference>
<feature type="region of interest" description="Disordered" evidence="3">
    <location>
        <begin position="473"/>
        <end position="532"/>
    </location>
</feature>
<dbReference type="EMBL" id="JANAWD010000051">
    <property type="protein sequence ID" value="KAJ3489191.1"/>
    <property type="molecule type" value="Genomic_DNA"/>
</dbReference>
<feature type="compositionally biased region" description="Pro residues" evidence="3">
    <location>
        <begin position="183"/>
        <end position="195"/>
    </location>
</feature>
<dbReference type="InterPro" id="IPR000219">
    <property type="entry name" value="DH_dom"/>
</dbReference>
<evidence type="ECO:0000256" key="3">
    <source>
        <dbReference type="SAM" id="MobiDB-lite"/>
    </source>
</evidence>
<comment type="subcellular location">
    <subcellularLocation>
        <location evidence="1">Cytoplasm</location>
    </subcellularLocation>
</comment>
<feature type="compositionally biased region" description="Acidic residues" evidence="3">
    <location>
        <begin position="481"/>
        <end position="498"/>
    </location>
</feature>
<dbReference type="Gene3D" id="1.20.900.10">
    <property type="entry name" value="Dbl homology (DH) domain"/>
    <property type="match status" value="1"/>
</dbReference>